<evidence type="ECO:0000256" key="1">
    <source>
        <dbReference type="SAM" id="MobiDB-lite"/>
    </source>
</evidence>
<feature type="compositionally biased region" description="Basic and acidic residues" evidence="1">
    <location>
        <begin position="137"/>
        <end position="150"/>
    </location>
</feature>
<name>F0VQE3_NEOCL</name>
<dbReference type="eggNOG" id="ENOG502R0DR">
    <property type="taxonomic scope" value="Eukaryota"/>
</dbReference>
<dbReference type="OrthoDB" id="10419359at2759"/>
<proteinExistence type="predicted"/>
<feature type="compositionally biased region" description="Basic and acidic residues" evidence="1">
    <location>
        <begin position="264"/>
        <end position="278"/>
    </location>
</feature>
<dbReference type="VEuPathDB" id="ToxoDB:NCLIV_063660"/>
<feature type="compositionally biased region" description="Basic and acidic residues" evidence="1">
    <location>
        <begin position="84"/>
        <end position="98"/>
    </location>
</feature>
<dbReference type="EMBL" id="FR823393">
    <property type="protein sequence ID" value="CBZ55940.1"/>
    <property type="molecule type" value="Genomic_DNA"/>
</dbReference>
<evidence type="ECO:0000313" key="2">
    <source>
        <dbReference type="EMBL" id="CBZ55940.1"/>
    </source>
</evidence>
<dbReference type="AlphaFoldDB" id="F0VQE3"/>
<feature type="compositionally biased region" description="Basic and acidic residues" evidence="1">
    <location>
        <begin position="216"/>
        <end position="225"/>
    </location>
</feature>
<feature type="compositionally biased region" description="Polar residues" evidence="1">
    <location>
        <begin position="569"/>
        <end position="588"/>
    </location>
</feature>
<gene>
    <name evidence="3" type="ORF">BN1204_063660</name>
    <name evidence="2" type="ORF">NCLIV_063660</name>
</gene>
<evidence type="ECO:0000313" key="3">
    <source>
        <dbReference type="EMBL" id="CEL70684.1"/>
    </source>
</evidence>
<feature type="compositionally biased region" description="Basic and acidic residues" evidence="1">
    <location>
        <begin position="190"/>
        <end position="209"/>
    </location>
</feature>
<accession>F0VQE3</accession>
<feature type="compositionally biased region" description="Acidic residues" evidence="1">
    <location>
        <begin position="46"/>
        <end position="57"/>
    </location>
</feature>
<reference evidence="2" key="1">
    <citation type="submission" date="2011-02" db="EMBL/GenBank/DDBJ databases">
        <authorList>
            <person name="Aslett M."/>
        </authorList>
    </citation>
    <scope>NUCLEOTIDE SEQUENCE</scope>
    <source>
        <strain evidence="2">Liverpool</strain>
    </source>
</reference>
<dbReference type="EMBL" id="LN714487">
    <property type="protein sequence ID" value="CEL70684.1"/>
    <property type="molecule type" value="Genomic_DNA"/>
</dbReference>
<reference evidence="2" key="2">
    <citation type="submission" date="2011-03" db="EMBL/GenBank/DDBJ databases">
        <title>Comparative genomics and transcriptomics of Neospora caninum and Toxoplasma gondii.</title>
        <authorList>
            <person name="Reid A.J."/>
            <person name="Sohal A."/>
            <person name="Harris D."/>
            <person name="Quail M."/>
            <person name="Sanders M."/>
            <person name="Berriman M."/>
            <person name="Wastling J.M."/>
            <person name="Pain A."/>
        </authorList>
    </citation>
    <scope>NUCLEOTIDE SEQUENCE</scope>
    <source>
        <strain evidence="2">Liverpool</strain>
    </source>
</reference>
<protein>
    <submittedName>
        <fullName evidence="2">Uncharacterized protein</fullName>
    </submittedName>
</protein>
<organism evidence="2 4">
    <name type="scientific">Neospora caninum (strain Liverpool)</name>
    <dbReference type="NCBI Taxonomy" id="572307"/>
    <lineage>
        <taxon>Eukaryota</taxon>
        <taxon>Sar</taxon>
        <taxon>Alveolata</taxon>
        <taxon>Apicomplexa</taxon>
        <taxon>Conoidasida</taxon>
        <taxon>Coccidia</taxon>
        <taxon>Eucoccidiorida</taxon>
        <taxon>Eimeriorina</taxon>
        <taxon>Sarcocystidae</taxon>
        <taxon>Neospora</taxon>
    </lineage>
</organism>
<reference evidence="4" key="3">
    <citation type="journal article" date="2012" name="PLoS Pathog.">
        <title>Comparative genomics of the apicomplexan parasites Toxoplasma gondii and Neospora caninum: Coccidia differing in host range and transmission strategy.</title>
        <authorList>
            <person name="Reid A.J."/>
            <person name="Vermont S.J."/>
            <person name="Cotton J.A."/>
            <person name="Harris D."/>
            <person name="Hill-Cawthorne G.A."/>
            <person name="Konen-Waisman S."/>
            <person name="Latham S.M."/>
            <person name="Mourier T."/>
            <person name="Norton R."/>
            <person name="Quail M.A."/>
            <person name="Sanders M."/>
            <person name="Shanmugam D."/>
            <person name="Sohal A."/>
            <person name="Wasmuth J.D."/>
            <person name="Brunk B."/>
            <person name="Grigg M.E."/>
            <person name="Howard J.C."/>
            <person name="Parkinson J."/>
            <person name="Roos D.S."/>
            <person name="Trees A.J."/>
            <person name="Berriman M."/>
            <person name="Pain A."/>
            <person name="Wastling J.M."/>
        </authorList>
    </citation>
    <scope>NUCLEOTIDE SEQUENCE [LARGE SCALE GENOMIC DNA]</scope>
    <source>
        <strain evidence="4">Liverpool</strain>
    </source>
</reference>
<feature type="compositionally biased region" description="Basic and acidic residues" evidence="1">
    <location>
        <begin position="287"/>
        <end position="296"/>
    </location>
</feature>
<dbReference type="InParanoid" id="F0VQE3"/>
<dbReference type="Proteomes" id="UP000007494">
    <property type="component" value="Chromosome XII"/>
</dbReference>
<dbReference type="GeneID" id="13445163"/>
<feature type="compositionally biased region" description="Basic and acidic residues" evidence="1">
    <location>
        <begin position="322"/>
        <end position="347"/>
    </location>
</feature>
<keyword evidence="4" id="KW-1185">Reference proteome</keyword>
<evidence type="ECO:0000313" key="4">
    <source>
        <dbReference type="Proteomes" id="UP000007494"/>
    </source>
</evidence>
<dbReference type="RefSeq" id="XP_003885966.1">
    <property type="nucleotide sequence ID" value="XM_003885917.1"/>
</dbReference>
<sequence length="588" mass="63947">MGPWKLQKLVGRRRSQNGDGASAAPENGGPAEGQKQETEAKPEVVQSEESEEDDDVPEFLSPPVAPPTESTSEARETKRRGSRAQKEDSEVQDRVRRSSDHRRKSKHDRGTSARGTRSPATSSYLPAPKVSPNTSQRQDEDTRKLEEGVRELLAAAAAKSKSDQNRSDRGAQRGSVLALKQKGLVTQLKSDFEGIQHEETVEIHGEPAKIRKHRKTSDTETDRKRTDRRKKNSGGSKVEADGGSSAVSPRLSGRRSGANGPQKTRKDASGRNKEERRRASTRVAAEGSERRGKEGTLESDEEKPAKGRGSATSTTLRSGPKKGAERKPSGDARRAPSREQSAVREGDSGGARSASDNPNFSRDSLLDKGEDGARRKYGEGRTVSLVGSQEEGTVKDTSAPVLLALSSRDDDEEFRTAMRSSTDPTDLIELALRQLGALDKFVRRPDGLAIATLEKTRSLQDRVNRDTQRLMSVLEEAKRAVPQKFEKRRQTVATAQSGQADQALLDTIAREREREKAGNLTGKLNKALGMKPTAAKRQLERLAELRRMTADPGLAPPAPVKVTRPPRVTLSTGSKLTANDSGSTVADA</sequence>
<feature type="compositionally biased region" description="Basic and acidic residues" evidence="1">
    <location>
        <begin position="364"/>
        <end position="379"/>
    </location>
</feature>
<feature type="compositionally biased region" description="Basic and acidic residues" evidence="1">
    <location>
        <begin position="160"/>
        <end position="171"/>
    </location>
</feature>
<reference evidence="3" key="4">
    <citation type="journal article" date="2015" name="PLoS ONE">
        <title>Comprehensive Evaluation of Toxoplasma gondii VEG and Neospora caninum LIV Genomes with Tachyzoite Stage Transcriptome and Proteome Defines Novel Transcript Features.</title>
        <authorList>
            <person name="Ramaprasad A."/>
            <person name="Mourier T."/>
            <person name="Naeem R."/>
            <person name="Malas T.B."/>
            <person name="Moussa E."/>
            <person name="Panigrahi A."/>
            <person name="Vermont S.J."/>
            <person name="Otto T.D."/>
            <person name="Wastling J."/>
            <person name="Pain A."/>
        </authorList>
    </citation>
    <scope>NUCLEOTIDE SEQUENCE</scope>
    <source>
        <strain evidence="3">Liverpool</strain>
    </source>
</reference>
<feature type="compositionally biased region" description="Polar residues" evidence="1">
    <location>
        <begin position="113"/>
        <end position="124"/>
    </location>
</feature>
<feature type="region of interest" description="Disordered" evidence="1">
    <location>
        <begin position="1"/>
        <end position="399"/>
    </location>
</feature>
<feature type="region of interest" description="Disordered" evidence="1">
    <location>
        <begin position="545"/>
        <end position="588"/>
    </location>
</feature>